<dbReference type="EMBL" id="MW244709">
    <property type="protein sequence ID" value="QRN45243.1"/>
    <property type="molecule type" value="mRNA"/>
</dbReference>
<feature type="signal peptide" evidence="2">
    <location>
        <begin position="1"/>
        <end position="21"/>
    </location>
</feature>
<evidence type="ECO:0000256" key="1">
    <source>
        <dbReference type="SAM" id="MobiDB-lite"/>
    </source>
</evidence>
<sequence>MMRYFIVICAIFLNVTCYVNSNPTGVGAYAYQDSTGNRYGGTFDLNDADFRDHGGFPGGVPGFFPEFFKNLQSLLPEVFNDVNHQNLAFNAARKAFDITSNHALFPPNFPFSDDGPDFSGFGRLPGFNMNNMFGYGNMPGYSAFASGVASPDYAHQVASINPQNPNVPNVNVMNRFGETAPNDGQPHYVSVSSTSYSSSSNLNGKEYNQRGAQTVVNKDGKITSYKVQN</sequence>
<dbReference type="AlphaFoldDB" id="A0A891XH41"/>
<organism evidence="3">
    <name type="scientific">Tineola bisselliella</name>
    <name type="common">Webbing clothes moth</name>
    <name type="synonym">Tinea bisselliella</name>
    <dbReference type="NCBI Taxonomy" id="93883"/>
    <lineage>
        <taxon>Eukaryota</taxon>
        <taxon>Metazoa</taxon>
        <taxon>Ecdysozoa</taxon>
        <taxon>Arthropoda</taxon>
        <taxon>Hexapoda</taxon>
        <taxon>Insecta</taxon>
        <taxon>Pterygota</taxon>
        <taxon>Neoptera</taxon>
        <taxon>Endopterygota</taxon>
        <taxon>Lepidoptera</taxon>
        <taxon>Glossata</taxon>
        <taxon>Ditrysia</taxon>
        <taxon>Tineoidea</taxon>
        <taxon>Tineidae</taxon>
        <taxon>Tineinae</taxon>
        <taxon>Tineola</taxon>
    </lineage>
</organism>
<feature type="chain" id="PRO_5033049729" evidence="2">
    <location>
        <begin position="22"/>
        <end position="229"/>
    </location>
</feature>
<proteinExistence type="evidence at transcript level"/>
<evidence type="ECO:0000313" key="3">
    <source>
        <dbReference type="EMBL" id="QRN45243.1"/>
    </source>
</evidence>
<evidence type="ECO:0000256" key="2">
    <source>
        <dbReference type="SAM" id="SignalP"/>
    </source>
</evidence>
<name>A0A891XH41_TINBI</name>
<feature type="compositionally biased region" description="Low complexity" evidence="1">
    <location>
        <begin position="188"/>
        <end position="200"/>
    </location>
</feature>
<accession>A0A891XH41</accession>
<gene>
    <name evidence="3" type="primary">Sn2</name>
</gene>
<keyword evidence="2" id="KW-0732">Signal</keyword>
<protein>
    <submittedName>
        <fullName evidence="3">Seroin 2</fullName>
    </submittedName>
</protein>
<feature type="region of interest" description="Disordered" evidence="1">
    <location>
        <begin position="178"/>
        <end position="212"/>
    </location>
</feature>
<reference evidence="3" key="1">
    <citation type="journal article" name="Insect Biochem. Mol. Biol.">
        <title>Silk of the common clothes moth, Tineola bisselliella, a cosmopolitan pest belonging to the basal ditrysian moth line.</title>
        <authorList>
            <person name="Rouhova L."/>
            <person name="Kludkiewicz B."/>
            <person name="Sehadova H."/>
            <person name="Sery M."/>
            <person name="Kucerova L."/>
            <person name="Konik P."/>
            <person name="Zurovec M."/>
        </authorList>
    </citation>
    <scope>NUCLEOTIDE SEQUENCE</scope>
    <source>
        <tissue evidence="3">Silk glands</tissue>
    </source>
</reference>